<protein>
    <recommendedName>
        <fullName evidence="3">Apple domain-containing protein</fullName>
    </recommendedName>
</protein>
<accession>A0A7R9C0K4</accession>
<organism evidence="1">
    <name type="scientific">Notodromas monacha</name>
    <dbReference type="NCBI Taxonomy" id="399045"/>
    <lineage>
        <taxon>Eukaryota</taxon>
        <taxon>Metazoa</taxon>
        <taxon>Ecdysozoa</taxon>
        <taxon>Arthropoda</taxon>
        <taxon>Crustacea</taxon>
        <taxon>Oligostraca</taxon>
        <taxon>Ostracoda</taxon>
        <taxon>Podocopa</taxon>
        <taxon>Podocopida</taxon>
        <taxon>Cypridocopina</taxon>
        <taxon>Cypridoidea</taxon>
        <taxon>Cyprididae</taxon>
        <taxon>Notodromas</taxon>
    </lineage>
</organism>
<reference evidence="1" key="1">
    <citation type="submission" date="2020-11" db="EMBL/GenBank/DDBJ databases">
        <authorList>
            <person name="Tran Van P."/>
        </authorList>
    </citation>
    <scope>NUCLEOTIDE SEQUENCE</scope>
</reference>
<evidence type="ECO:0000313" key="1">
    <source>
        <dbReference type="EMBL" id="CAD7283781.1"/>
    </source>
</evidence>
<gene>
    <name evidence="1" type="ORF">NMOB1V02_LOCUS11392</name>
</gene>
<keyword evidence="2" id="KW-1185">Reference proteome</keyword>
<evidence type="ECO:0008006" key="3">
    <source>
        <dbReference type="Google" id="ProtNLM"/>
    </source>
</evidence>
<sequence>MEVFELIVCCMASFINLSSSMQFSFYSNSLISNPNITMKTQSVKECAIMCHIRDDCLSFSITPKNLAYLECRIAIKNLTWTEHSASRLYMPALDIDVTGYTLLSDGDFYKLLPQVGKTSESIALCQAEEGTLAVPYPNNVYHMLNAFLMSLNYPIRIGIYSYEPFSKTYVTYDGNTCFIKP</sequence>
<dbReference type="EMBL" id="CAJPEX010006103">
    <property type="protein sequence ID" value="CAG0923933.1"/>
    <property type="molecule type" value="Genomic_DNA"/>
</dbReference>
<name>A0A7R9C0K4_9CRUS</name>
<dbReference type="Proteomes" id="UP000678499">
    <property type="component" value="Unassembled WGS sequence"/>
</dbReference>
<proteinExistence type="predicted"/>
<evidence type="ECO:0000313" key="2">
    <source>
        <dbReference type="Proteomes" id="UP000678499"/>
    </source>
</evidence>
<dbReference type="EMBL" id="OA888140">
    <property type="protein sequence ID" value="CAD7283781.1"/>
    <property type="molecule type" value="Genomic_DNA"/>
</dbReference>
<dbReference type="AlphaFoldDB" id="A0A7R9C0K4"/>